<dbReference type="HOGENOM" id="CLU_033863_7_1_3"/>
<evidence type="ECO:0000313" key="9">
    <source>
        <dbReference type="Proteomes" id="UP000002274"/>
    </source>
</evidence>
<dbReference type="SUPFAM" id="SSF103481">
    <property type="entry name" value="Multidrug resistance efflux transporter EmrE"/>
    <property type="match status" value="2"/>
</dbReference>
<dbReference type="KEGG" id="pmf:P9303_06161"/>
<evidence type="ECO:0000256" key="4">
    <source>
        <dbReference type="ARBA" id="ARBA00022989"/>
    </source>
</evidence>
<comment type="subcellular location">
    <subcellularLocation>
        <location evidence="1">Membrane</location>
        <topology evidence="1">Multi-pass membrane protein</topology>
    </subcellularLocation>
</comment>
<accession>A2C7A8</accession>
<dbReference type="InterPro" id="IPR037185">
    <property type="entry name" value="EmrE-like"/>
</dbReference>
<evidence type="ECO:0000256" key="1">
    <source>
        <dbReference type="ARBA" id="ARBA00004141"/>
    </source>
</evidence>
<dbReference type="InterPro" id="IPR000620">
    <property type="entry name" value="EamA_dom"/>
</dbReference>
<evidence type="ECO:0000256" key="6">
    <source>
        <dbReference type="SAM" id="Phobius"/>
    </source>
</evidence>
<feature type="transmembrane region" description="Helical" evidence="6">
    <location>
        <begin position="281"/>
        <end position="298"/>
    </location>
</feature>
<feature type="transmembrane region" description="Helical" evidence="6">
    <location>
        <begin position="122"/>
        <end position="140"/>
    </location>
</feature>
<dbReference type="BioCyc" id="PMAR59922:G1G80-566-MONOMER"/>
<evidence type="ECO:0000256" key="2">
    <source>
        <dbReference type="ARBA" id="ARBA00007362"/>
    </source>
</evidence>
<evidence type="ECO:0000256" key="3">
    <source>
        <dbReference type="ARBA" id="ARBA00022692"/>
    </source>
</evidence>
<dbReference type="Pfam" id="PF00892">
    <property type="entry name" value="EamA"/>
    <property type="match status" value="2"/>
</dbReference>
<dbReference type="InterPro" id="IPR050638">
    <property type="entry name" value="AA-Vitamin_Transporters"/>
</dbReference>
<feature type="transmembrane region" description="Helical" evidence="6">
    <location>
        <begin position="228"/>
        <end position="248"/>
    </location>
</feature>
<protein>
    <submittedName>
        <fullName evidence="8">Putative SMR family transporter</fullName>
    </submittedName>
</protein>
<dbReference type="PANTHER" id="PTHR32322:SF2">
    <property type="entry name" value="EAMA DOMAIN-CONTAINING PROTEIN"/>
    <property type="match status" value="1"/>
</dbReference>
<evidence type="ECO:0000259" key="7">
    <source>
        <dbReference type="Pfam" id="PF00892"/>
    </source>
</evidence>
<feature type="domain" description="EamA" evidence="7">
    <location>
        <begin position="8"/>
        <end position="137"/>
    </location>
</feature>
<feature type="transmembrane region" description="Helical" evidence="6">
    <location>
        <begin position="90"/>
        <end position="110"/>
    </location>
</feature>
<sequence length="319" mass="34794">MLSIRHWLLMVLPFALWGTAMAAMTPLVISGGPLLVACLRLLPAGVVILLALPSLGRHWAIASTDRIWFLVFTVVDACLFQMFLVKGLAYTGAGMGSVLIDSQPLLVALLARSLFGESINPVGWMGLMFGLVGIICLGAPPDLLRHWWLLGEQASGSSLLEQGEGWMLAAAIAMALGTVLSRYACRSSDPVAVTGWHMVLGSLPLLLWHSFDRTWPLWPDWTGFDWGLMAYASLFGSALAYGLFFWLVNREELTSFSTLAFLTPVFALAAGGVWLGERLQPLQWFGVALVLLSVLVVSQRRRLWEPAEVDSDVLPGEIG</sequence>
<dbReference type="PANTHER" id="PTHR32322">
    <property type="entry name" value="INNER MEMBRANE TRANSPORTER"/>
    <property type="match status" value="1"/>
</dbReference>
<keyword evidence="3 6" id="KW-0812">Transmembrane</keyword>
<comment type="similarity">
    <text evidence="2">Belongs to the EamA transporter family.</text>
</comment>
<gene>
    <name evidence="8" type="ordered locus">P9303_06161</name>
</gene>
<organism evidence="8 9">
    <name type="scientific">Prochlorococcus marinus (strain MIT 9303)</name>
    <dbReference type="NCBI Taxonomy" id="59922"/>
    <lineage>
        <taxon>Bacteria</taxon>
        <taxon>Bacillati</taxon>
        <taxon>Cyanobacteriota</taxon>
        <taxon>Cyanophyceae</taxon>
        <taxon>Synechococcales</taxon>
        <taxon>Prochlorococcaceae</taxon>
        <taxon>Prochlorococcus</taxon>
    </lineage>
</organism>
<feature type="transmembrane region" description="Helical" evidence="6">
    <location>
        <begin position="191"/>
        <end position="208"/>
    </location>
</feature>
<dbReference type="RefSeq" id="WP_011825287.1">
    <property type="nucleotide sequence ID" value="NC_008820.1"/>
</dbReference>
<dbReference type="STRING" id="59922.P9303_06161"/>
<dbReference type="AlphaFoldDB" id="A2C7A8"/>
<keyword evidence="4 6" id="KW-1133">Transmembrane helix</keyword>
<feature type="domain" description="EamA" evidence="7">
    <location>
        <begin position="163"/>
        <end position="298"/>
    </location>
</feature>
<evidence type="ECO:0000313" key="8">
    <source>
        <dbReference type="EMBL" id="ABM77368.1"/>
    </source>
</evidence>
<reference evidence="8 9" key="1">
    <citation type="journal article" date="2007" name="PLoS Genet.">
        <title>Patterns and implications of gene gain and loss in the evolution of Prochlorococcus.</title>
        <authorList>
            <person name="Kettler G.C."/>
            <person name="Martiny A.C."/>
            <person name="Huang K."/>
            <person name="Zucker J."/>
            <person name="Coleman M.L."/>
            <person name="Rodrigue S."/>
            <person name="Chen F."/>
            <person name="Lapidus A."/>
            <person name="Ferriera S."/>
            <person name="Johnson J."/>
            <person name="Steglich C."/>
            <person name="Church G.M."/>
            <person name="Richardson P."/>
            <person name="Chisholm S.W."/>
        </authorList>
    </citation>
    <scope>NUCLEOTIDE SEQUENCE [LARGE SCALE GENOMIC DNA]</scope>
    <source>
        <strain evidence="8 9">MIT 9303</strain>
    </source>
</reference>
<dbReference type="EMBL" id="CP000554">
    <property type="protein sequence ID" value="ABM77368.1"/>
    <property type="molecule type" value="Genomic_DNA"/>
</dbReference>
<evidence type="ECO:0000256" key="5">
    <source>
        <dbReference type="ARBA" id="ARBA00023136"/>
    </source>
</evidence>
<name>A2C7A8_PROM3</name>
<dbReference type="GO" id="GO:0016020">
    <property type="term" value="C:membrane"/>
    <property type="evidence" value="ECO:0007669"/>
    <property type="project" value="UniProtKB-SubCell"/>
</dbReference>
<feature type="transmembrane region" description="Helical" evidence="6">
    <location>
        <begin position="255"/>
        <end position="275"/>
    </location>
</feature>
<proteinExistence type="inferred from homology"/>
<feature type="transmembrane region" description="Helical" evidence="6">
    <location>
        <begin position="165"/>
        <end position="184"/>
    </location>
</feature>
<feature type="transmembrane region" description="Helical" evidence="6">
    <location>
        <begin position="67"/>
        <end position="84"/>
    </location>
</feature>
<dbReference type="Proteomes" id="UP000002274">
    <property type="component" value="Chromosome"/>
</dbReference>
<feature type="transmembrane region" description="Helical" evidence="6">
    <location>
        <begin position="32"/>
        <end position="55"/>
    </location>
</feature>
<keyword evidence="5 6" id="KW-0472">Membrane</keyword>